<sequence length="121" mass="13487">MQRDFRLLRFLTPWSTGSMTSWNTGNSATSMRKRILASCRSASSSSGTTIKSWTASTLAIITTSTRLSHALENGSSQPCRMLSFMSGFPYFLAKVYRNIQAINPTYILTSLPFLTLQPYVT</sequence>
<name>A0A9D3YL08_DREPO</name>
<reference evidence="1" key="2">
    <citation type="submission" date="2020-11" db="EMBL/GenBank/DDBJ databases">
        <authorList>
            <person name="McCartney M.A."/>
            <person name="Auch B."/>
            <person name="Kono T."/>
            <person name="Mallez S."/>
            <person name="Becker A."/>
            <person name="Gohl D.M."/>
            <person name="Silverstein K.A.T."/>
            <person name="Koren S."/>
            <person name="Bechman K.B."/>
            <person name="Herman A."/>
            <person name="Abrahante J.E."/>
            <person name="Garbe J."/>
        </authorList>
    </citation>
    <scope>NUCLEOTIDE SEQUENCE</scope>
    <source>
        <strain evidence="1">Duluth1</strain>
        <tissue evidence="1">Whole animal</tissue>
    </source>
</reference>
<evidence type="ECO:0000313" key="1">
    <source>
        <dbReference type="EMBL" id="KAH3701185.1"/>
    </source>
</evidence>
<evidence type="ECO:0000313" key="2">
    <source>
        <dbReference type="Proteomes" id="UP000828390"/>
    </source>
</evidence>
<accession>A0A9D3YL08</accession>
<dbReference type="EMBL" id="JAIWYP010000015">
    <property type="protein sequence ID" value="KAH3701185.1"/>
    <property type="molecule type" value="Genomic_DNA"/>
</dbReference>
<dbReference type="AlphaFoldDB" id="A0A9D3YL08"/>
<dbReference type="Proteomes" id="UP000828390">
    <property type="component" value="Unassembled WGS sequence"/>
</dbReference>
<organism evidence="1 2">
    <name type="scientific">Dreissena polymorpha</name>
    <name type="common">Zebra mussel</name>
    <name type="synonym">Mytilus polymorpha</name>
    <dbReference type="NCBI Taxonomy" id="45954"/>
    <lineage>
        <taxon>Eukaryota</taxon>
        <taxon>Metazoa</taxon>
        <taxon>Spiralia</taxon>
        <taxon>Lophotrochozoa</taxon>
        <taxon>Mollusca</taxon>
        <taxon>Bivalvia</taxon>
        <taxon>Autobranchia</taxon>
        <taxon>Heteroconchia</taxon>
        <taxon>Euheterodonta</taxon>
        <taxon>Imparidentia</taxon>
        <taxon>Neoheterodontei</taxon>
        <taxon>Myida</taxon>
        <taxon>Dreissenoidea</taxon>
        <taxon>Dreissenidae</taxon>
        <taxon>Dreissena</taxon>
    </lineage>
</organism>
<comment type="caution">
    <text evidence="1">The sequence shown here is derived from an EMBL/GenBank/DDBJ whole genome shotgun (WGS) entry which is preliminary data.</text>
</comment>
<gene>
    <name evidence="1" type="ORF">DPMN_076168</name>
</gene>
<reference evidence="1" key="1">
    <citation type="journal article" date="2019" name="bioRxiv">
        <title>The Genome of the Zebra Mussel, Dreissena polymorpha: A Resource for Invasive Species Research.</title>
        <authorList>
            <person name="McCartney M.A."/>
            <person name="Auch B."/>
            <person name="Kono T."/>
            <person name="Mallez S."/>
            <person name="Zhang Y."/>
            <person name="Obille A."/>
            <person name="Becker A."/>
            <person name="Abrahante J.E."/>
            <person name="Garbe J."/>
            <person name="Badalamenti J.P."/>
            <person name="Herman A."/>
            <person name="Mangelson H."/>
            <person name="Liachko I."/>
            <person name="Sullivan S."/>
            <person name="Sone E.D."/>
            <person name="Koren S."/>
            <person name="Silverstein K.A.T."/>
            <person name="Beckman K.B."/>
            <person name="Gohl D.M."/>
        </authorList>
    </citation>
    <scope>NUCLEOTIDE SEQUENCE</scope>
    <source>
        <strain evidence="1">Duluth1</strain>
        <tissue evidence="1">Whole animal</tissue>
    </source>
</reference>
<protein>
    <submittedName>
        <fullName evidence="1">Uncharacterized protein</fullName>
    </submittedName>
</protein>
<proteinExistence type="predicted"/>
<keyword evidence="2" id="KW-1185">Reference proteome</keyword>